<comment type="caution">
    <text evidence="1">The sequence shown here is derived from an EMBL/GenBank/DDBJ whole genome shotgun (WGS) entry which is preliminary data.</text>
</comment>
<dbReference type="AlphaFoldDB" id="A0A9P7SVX5"/>
<gene>
    <name evidence="1" type="ORF">E4U43_002723</name>
</gene>
<evidence type="ECO:0000313" key="1">
    <source>
        <dbReference type="EMBL" id="KAG5997098.1"/>
    </source>
</evidence>
<dbReference type="Proteomes" id="UP000748025">
    <property type="component" value="Unassembled WGS sequence"/>
</dbReference>
<protein>
    <submittedName>
        <fullName evidence="1">Uncharacterized protein</fullName>
    </submittedName>
</protein>
<proteinExistence type="predicted"/>
<evidence type="ECO:0000313" key="2">
    <source>
        <dbReference type="Proteomes" id="UP000748025"/>
    </source>
</evidence>
<sequence>MESMEYMDWIKMEIMESIGILPPPRLAKVAGAGAGADADAGAGAGAGAAIPAGPGTCSHAVSMCPDATTHTSTQAPT</sequence>
<dbReference type="EMBL" id="SRPW01001988">
    <property type="protein sequence ID" value="KAG5997098.1"/>
    <property type="molecule type" value="Genomic_DNA"/>
</dbReference>
<organism evidence="1 2">
    <name type="scientific">Claviceps pusilla</name>
    <dbReference type="NCBI Taxonomy" id="123648"/>
    <lineage>
        <taxon>Eukaryota</taxon>
        <taxon>Fungi</taxon>
        <taxon>Dikarya</taxon>
        <taxon>Ascomycota</taxon>
        <taxon>Pezizomycotina</taxon>
        <taxon>Sordariomycetes</taxon>
        <taxon>Hypocreomycetidae</taxon>
        <taxon>Hypocreales</taxon>
        <taxon>Clavicipitaceae</taxon>
        <taxon>Claviceps</taxon>
    </lineage>
</organism>
<keyword evidence="2" id="KW-1185">Reference proteome</keyword>
<name>A0A9P7SVX5_9HYPO</name>
<reference evidence="1" key="1">
    <citation type="journal article" date="2020" name="bioRxiv">
        <title>Whole genome comparisons of ergot fungi reveals the divergence and evolution of species within the genus Claviceps are the result of varying mechanisms driving genome evolution and host range expansion.</title>
        <authorList>
            <person name="Wyka S.A."/>
            <person name="Mondo S.J."/>
            <person name="Liu M."/>
            <person name="Dettman J."/>
            <person name="Nalam V."/>
            <person name="Broders K.D."/>
        </authorList>
    </citation>
    <scope>NUCLEOTIDE SEQUENCE</scope>
    <source>
        <strain evidence="1">CCC 602</strain>
    </source>
</reference>
<accession>A0A9P7SVX5</accession>